<dbReference type="AlphaFoldDB" id="A0A0F9KR26"/>
<accession>A0A0F9KR26</accession>
<keyword evidence="3" id="KW-0067">ATP-binding</keyword>
<keyword evidence="2" id="KW-0547">Nucleotide-binding</keyword>
<reference evidence="5" key="1">
    <citation type="journal article" date="2015" name="Nature">
        <title>Complex archaea that bridge the gap between prokaryotes and eukaryotes.</title>
        <authorList>
            <person name="Spang A."/>
            <person name="Saw J.H."/>
            <person name="Jorgensen S.L."/>
            <person name="Zaremba-Niedzwiedzka K."/>
            <person name="Martijn J."/>
            <person name="Lind A.E."/>
            <person name="van Eijk R."/>
            <person name="Schleper C."/>
            <person name="Guy L."/>
            <person name="Ettema T.J."/>
        </authorList>
    </citation>
    <scope>NUCLEOTIDE SEQUENCE</scope>
</reference>
<keyword evidence="1" id="KW-0436">Ligase</keyword>
<dbReference type="Pfam" id="PF13380">
    <property type="entry name" value="CoA_binding_2"/>
    <property type="match status" value="1"/>
</dbReference>
<evidence type="ECO:0000259" key="4">
    <source>
        <dbReference type="SMART" id="SM00881"/>
    </source>
</evidence>
<evidence type="ECO:0000256" key="2">
    <source>
        <dbReference type="ARBA" id="ARBA00022741"/>
    </source>
</evidence>
<dbReference type="SMART" id="SM00881">
    <property type="entry name" value="CoA_binding"/>
    <property type="match status" value="1"/>
</dbReference>
<dbReference type="InterPro" id="IPR036291">
    <property type="entry name" value="NAD(P)-bd_dom_sf"/>
</dbReference>
<dbReference type="PANTHER" id="PTHR43334:SF1">
    <property type="entry name" value="3-HYDROXYPROPIONATE--COA LIGASE [ADP-FORMING]"/>
    <property type="match status" value="1"/>
</dbReference>
<dbReference type="Gene3D" id="3.40.50.261">
    <property type="entry name" value="Succinyl-CoA synthetase domains"/>
    <property type="match status" value="2"/>
</dbReference>
<dbReference type="GO" id="GO:0016874">
    <property type="term" value="F:ligase activity"/>
    <property type="evidence" value="ECO:0007669"/>
    <property type="project" value="UniProtKB-KW"/>
</dbReference>
<dbReference type="InterPro" id="IPR016102">
    <property type="entry name" value="Succinyl-CoA_synth-like"/>
</dbReference>
<dbReference type="Gene3D" id="3.40.50.720">
    <property type="entry name" value="NAD(P)-binding Rossmann-like Domain"/>
    <property type="match status" value="1"/>
</dbReference>
<gene>
    <name evidence="5" type="ORF">LCGC14_1296690</name>
</gene>
<dbReference type="InterPro" id="IPR003781">
    <property type="entry name" value="CoA-bd"/>
</dbReference>
<proteinExistence type="predicted"/>
<organism evidence="5">
    <name type="scientific">marine sediment metagenome</name>
    <dbReference type="NCBI Taxonomy" id="412755"/>
    <lineage>
        <taxon>unclassified sequences</taxon>
        <taxon>metagenomes</taxon>
        <taxon>ecological metagenomes</taxon>
    </lineage>
</organism>
<dbReference type="InterPro" id="IPR032875">
    <property type="entry name" value="Succ_CoA_lig_flav_dom"/>
</dbReference>
<evidence type="ECO:0000256" key="1">
    <source>
        <dbReference type="ARBA" id="ARBA00022598"/>
    </source>
</evidence>
<dbReference type="InterPro" id="IPR051538">
    <property type="entry name" value="Acyl-CoA_Synth/Transferase"/>
</dbReference>
<protein>
    <recommendedName>
        <fullName evidence="4">CoA-binding domain-containing protein</fullName>
    </recommendedName>
</protein>
<name>A0A0F9KR26_9ZZZZ</name>
<dbReference type="EMBL" id="LAZR01007527">
    <property type="protein sequence ID" value="KKM84684.1"/>
    <property type="molecule type" value="Genomic_DNA"/>
</dbReference>
<evidence type="ECO:0000313" key="5">
    <source>
        <dbReference type="EMBL" id="KKM84684.1"/>
    </source>
</evidence>
<dbReference type="PANTHER" id="PTHR43334">
    <property type="entry name" value="ACETATE--COA LIGASE [ADP-FORMING]"/>
    <property type="match status" value="1"/>
</dbReference>
<feature type="domain" description="CoA-binding" evidence="4">
    <location>
        <begin position="13"/>
        <end position="112"/>
    </location>
</feature>
<comment type="caution">
    <text evidence="5">The sequence shown here is derived from an EMBL/GenBank/DDBJ whole genome shotgun (WGS) entry which is preliminary data.</text>
</comment>
<sequence>MNIEEKLELMKTMFNPKNVAIMGATDSMMKIGSRVLTSVLSCGFTKKVYGINPNPRYENKKILGNEVYPSLDKCSEPIDLVGIVVPPQAVVDSIKQAIENDVRTAVIITAGFGEVKTDERQDENKDLVKVAEKGGLIFIGPNSMGFYSSEDKTSPIHLGFGSMIPKPGNLSIVSQSGTMGTVLCNAFQKIRYFVSSGNEASLTLEDYLEYYSRDDETKTIALFAEGLRSGARFKDICKETTKMKPIIFLKAGITESGARAANSHTGSIAGSMDIYKSVFKQTGVILADQIEQFIYLVKGAQYLLPLPTNGRLRAGIISGGGGFVVHLTDLCTKHGIDVVDLRTAPKGLELIDEISKLLPFYWSHNNPVDLVATRDSNAYRNVTELMLKSDCFDVIITMSSTSFLDRMKLLKPINEFGKKMVEMMMSGAGDRYEKTIESEINLCQRFPDKRIIYISFSSSLGGSTSSRYDDNKIMVFGGNPENAAIVLNKLHTYQNFIKSHGKSSRT</sequence>
<dbReference type="SUPFAM" id="SSF51735">
    <property type="entry name" value="NAD(P)-binding Rossmann-fold domains"/>
    <property type="match status" value="1"/>
</dbReference>
<dbReference type="SUPFAM" id="SSF52210">
    <property type="entry name" value="Succinyl-CoA synthetase domains"/>
    <property type="match status" value="2"/>
</dbReference>
<evidence type="ECO:0000256" key="3">
    <source>
        <dbReference type="ARBA" id="ARBA00022840"/>
    </source>
</evidence>
<dbReference type="GO" id="GO:0005524">
    <property type="term" value="F:ATP binding"/>
    <property type="evidence" value="ECO:0007669"/>
    <property type="project" value="UniProtKB-KW"/>
</dbReference>
<dbReference type="Pfam" id="PF13607">
    <property type="entry name" value="Succ_CoA_lig"/>
    <property type="match status" value="1"/>
</dbReference>